<dbReference type="EMBL" id="MTSL01000213">
    <property type="protein sequence ID" value="PJF16569.1"/>
    <property type="molecule type" value="Genomic_DNA"/>
</dbReference>
<dbReference type="PANTHER" id="PTHR28529">
    <property type="entry name" value="DNA REPAIR PROTEIN SWI5 HOMOLOG"/>
    <property type="match status" value="1"/>
</dbReference>
<proteinExistence type="inferred from homology"/>
<keyword evidence="2" id="KW-0227">DNA damage</keyword>
<dbReference type="GO" id="GO:0032798">
    <property type="term" value="C:Swi5-Sfr1 complex"/>
    <property type="evidence" value="ECO:0007669"/>
    <property type="project" value="TreeGrafter"/>
</dbReference>
<comment type="similarity">
    <text evidence="1">Belongs to the SWI5/SAE3 family.</text>
</comment>
<accession>A0A2H9TFV8</accession>
<dbReference type="OrthoDB" id="255837at2759"/>
<evidence type="ECO:0008006" key="6">
    <source>
        <dbReference type="Google" id="ProtNLM"/>
    </source>
</evidence>
<reference evidence="4 5" key="1">
    <citation type="submission" date="2016-10" db="EMBL/GenBank/DDBJ databases">
        <title>The genome of Paramicrosporidium saccamoebae is the missing link in understanding Cryptomycota and Microsporidia evolution.</title>
        <authorList>
            <person name="Quandt C.A."/>
            <person name="Beaudet D."/>
            <person name="Corsaro D."/>
            <person name="Michel R."/>
            <person name="Corradi N."/>
            <person name="James T."/>
        </authorList>
    </citation>
    <scope>NUCLEOTIDE SEQUENCE [LARGE SCALE GENOMIC DNA]</scope>
    <source>
        <strain evidence="4 5">KSL3</strain>
    </source>
</reference>
<dbReference type="AlphaFoldDB" id="A0A2H9TFV8"/>
<evidence type="ECO:0000256" key="1">
    <source>
        <dbReference type="ARBA" id="ARBA00008060"/>
    </source>
</evidence>
<evidence type="ECO:0000313" key="4">
    <source>
        <dbReference type="EMBL" id="PJF16569.1"/>
    </source>
</evidence>
<comment type="caution">
    <text evidence="4">The sequence shown here is derived from an EMBL/GenBank/DDBJ whole genome shotgun (WGS) entry which is preliminary data.</text>
</comment>
<evidence type="ECO:0000313" key="5">
    <source>
        <dbReference type="Proteomes" id="UP000240830"/>
    </source>
</evidence>
<gene>
    <name evidence="4" type="ORF">PSACC_03571</name>
</gene>
<keyword evidence="3" id="KW-0234">DNA repair</keyword>
<dbReference type="Gene3D" id="1.20.5.170">
    <property type="match status" value="1"/>
</dbReference>
<dbReference type="GO" id="GO:0034974">
    <property type="term" value="C:Swi5-Swi2 complex"/>
    <property type="evidence" value="ECO:0007669"/>
    <property type="project" value="TreeGrafter"/>
</dbReference>
<sequence length="128" mass="14548">MYACKVGDLPPEGTAPVPGEYHLESGETVILYKIEPETARLRAELEETVQSCTLLATELGYYLSPCVLILNSIKDAEEENRRTKELIEKLHKYNEYKDLAQALIGRLAVLEGCITRELYPRFDLELDD</sequence>
<dbReference type="InterPro" id="IPR010760">
    <property type="entry name" value="DNA-repair_Swi5"/>
</dbReference>
<keyword evidence="5" id="KW-1185">Reference proteome</keyword>
<name>A0A2H9TFV8_9FUNG</name>
<protein>
    <recommendedName>
        <fullName evidence="6">Protein SAE3 homolog</fullName>
    </recommendedName>
</protein>
<dbReference type="Proteomes" id="UP000240830">
    <property type="component" value="Unassembled WGS sequence"/>
</dbReference>
<organism evidence="4 5">
    <name type="scientific">Paramicrosporidium saccamoebae</name>
    <dbReference type="NCBI Taxonomy" id="1246581"/>
    <lineage>
        <taxon>Eukaryota</taxon>
        <taxon>Fungi</taxon>
        <taxon>Fungi incertae sedis</taxon>
        <taxon>Cryptomycota</taxon>
        <taxon>Cryptomycota incertae sedis</taxon>
        <taxon>Paramicrosporidium</taxon>
    </lineage>
</organism>
<evidence type="ECO:0000256" key="2">
    <source>
        <dbReference type="ARBA" id="ARBA00022763"/>
    </source>
</evidence>
<dbReference type="PANTHER" id="PTHR28529:SF2">
    <property type="entry name" value="DNA REPAIR PROTEIN SWI5 HOMOLOG"/>
    <property type="match status" value="1"/>
</dbReference>
<dbReference type="GO" id="GO:0000724">
    <property type="term" value="P:double-strand break repair via homologous recombination"/>
    <property type="evidence" value="ECO:0007669"/>
    <property type="project" value="TreeGrafter"/>
</dbReference>
<dbReference type="Pfam" id="PF07061">
    <property type="entry name" value="Swi5"/>
    <property type="match status" value="1"/>
</dbReference>
<evidence type="ECO:0000256" key="3">
    <source>
        <dbReference type="ARBA" id="ARBA00023204"/>
    </source>
</evidence>